<dbReference type="RefSeq" id="WP_112589940.1">
    <property type="nucleotide sequence ID" value="NZ_PYAA01000061.1"/>
</dbReference>
<evidence type="ECO:0000259" key="1">
    <source>
        <dbReference type="Pfam" id="PF12867"/>
    </source>
</evidence>
<proteinExistence type="predicted"/>
<evidence type="ECO:0000313" key="3">
    <source>
        <dbReference type="Proteomes" id="UP000248966"/>
    </source>
</evidence>
<evidence type="ECO:0000313" key="2">
    <source>
        <dbReference type="EMBL" id="RAN92774.1"/>
    </source>
</evidence>
<dbReference type="SUPFAM" id="SSF109854">
    <property type="entry name" value="DinB/YfiT-like putative metalloenzymes"/>
    <property type="match status" value="1"/>
</dbReference>
<dbReference type="InterPro" id="IPR024775">
    <property type="entry name" value="DinB-like"/>
</dbReference>
<protein>
    <recommendedName>
        <fullName evidence="1">DinB-like domain-containing protein</fullName>
    </recommendedName>
</protein>
<reference evidence="2 3" key="1">
    <citation type="submission" date="2018-03" db="EMBL/GenBank/DDBJ databases">
        <title>Defining the species Micromonospora saelicesensis and Micromonospora noduli under the framework of genomics.</title>
        <authorList>
            <person name="Riesco R."/>
            <person name="Trujillo M.E."/>
        </authorList>
    </citation>
    <scope>NUCLEOTIDE SEQUENCE [LARGE SCALE GENOMIC DNA]</scope>
    <source>
        <strain evidence="2 3">LAH08</strain>
    </source>
</reference>
<name>A0A328MSB4_9ACTN</name>
<gene>
    <name evidence="2" type="ORF">LAH08_06505</name>
</gene>
<sequence length="183" mass="21043">MSVPSLTLLRWQFDLTWSLFEYHLERLEPADFLWEPADHCWSVRQGTDGTWTPDWADTEPDPVPVPTIGWLTWHVGWWWTVAMDHLRGGSARQRTAVVFPGAGEPSVAWLRDLRTEWLGLLDQLGDSDLDRIATFPWPEGTDHTVTHTIGWVNSELMKNVAEIGQLRLLRAARTDRYGPTARQ</sequence>
<dbReference type="InterPro" id="IPR034660">
    <property type="entry name" value="DinB/YfiT-like"/>
</dbReference>
<dbReference type="AlphaFoldDB" id="A0A328MSB4"/>
<dbReference type="Gene3D" id="1.20.120.450">
    <property type="entry name" value="dinb family like domain"/>
    <property type="match status" value="1"/>
</dbReference>
<comment type="caution">
    <text evidence="2">The sequence shown here is derived from an EMBL/GenBank/DDBJ whole genome shotgun (WGS) entry which is preliminary data.</text>
</comment>
<feature type="domain" description="DinB-like" evidence="1">
    <location>
        <begin position="12"/>
        <end position="163"/>
    </location>
</feature>
<dbReference type="Pfam" id="PF12867">
    <property type="entry name" value="DinB_2"/>
    <property type="match status" value="1"/>
</dbReference>
<dbReference type="Proteomes" id="UP000248966">
    <property type="component" value="Unassembled WGS sequence"/>
</dbReference>
<accession>A0A328MSB4</accession>
<organism evidence="2 3">
    <name type="scientific">Micromonospora noduli</name>
    <dbReference type="NCBI Taxonomy" id="709876"/>
    <lineage>
        <taxon>Bacteria</taxon>
        <taxon>Bacillati</taxon>
        <taxon>Actinomycetota</taxon>
        <taxon>Actinomycetes</taxon>
        <taxon>Micromonosporales</taxon>
        <taxon>Micromonosporaceae</taxon>
        <taxon>Micromonospora</taxon>
    </lineage>
</organism>
<dbReference type="EMBL" id="PYAA01000061">
    <property type="protein sequence ID" value="RAN92774.1"/>
    <property type="molecule type" value="Genomic_DNA"/>
</dbReference>